<feature type="compositionally biased region" description="Pro residues" evidence="5">
    <location>
        <begin position="370"/>
        <end position="380"/>
    </location>
</feature>
<dbReference type="AlphaFoldDB" id="J3LBU2"/>
<dbReference type="Pfam" id="PF02365">
    <property type="entry name" value="NAM"/>
    <property type="match status" value="1"/>
</dbReference>
<sequence length="524" mass="56702">MVTAAGLLSPGFKYDPDVEQILRFFLLPYLRHRRLPVDDAVLLDDPTRAPPWTLLDSHGRGRVDEAYFIGPAPGAGRGGRQKVSRSVAGGGKWIKQSTEDSGEVRCYGETFKWEKCRLSFHFNVAAGDRRRSHSTGWVMHEYVVVPPPGSAIVANHSACRISFTGHGKNRKRVPDDYVADAVEDVRATSTAAAAGAPPLSHEPSSHGYCADTQQDDQQSLPATEQSNQDHDYAYTDHNHQQSNQHHFPAAEQVYQDYLLSEIQSNQEHGCEQDDDGDDEQYHVLYGDLTSCQEPVVTSQPFLYQEQVTFTGLDGGHVNSDDGEHAGPRAVEPLLDAHLTRRQQDEIVNVDHDNHEAHESAAATASHSAGAPPPLQQPSAPPTLNHLQEFVDQLRAAKLAGGGGLNGAPLAEEPAAARGYHGPMPTMDSACLEKIEAYLTAAAKKLCGTGHTSGEHCDALPPVQPGTAELARVVGLFVREVVDVVKVAAAGDHGASSDQPLSDFDKAQNVLLTKLMVIINRIAMG</sequence>
<dbReference type="GO" id="GO:0006355">
    <property type="term" value="P:regulation of DNA-templated transcription"/>
    <property type="evidence" value="ECO:0007669"/>
    <property type="project" value="InterPro"/>
</dbReference>
<evidence type="ECO:0000313" key="8">
    <source>
        <dbReference type="Proteomes" id="UP000006038"/>
    </source>
</evidence>
<reference evidence="7" key="1">
    <citation type="submission" date="2013-04" db="UniProtKB">
        <authorList>
            <consortium name="EnsemblPlants"/>
        </authorList>
    </citation>
    <scope>IDENTIFICATION</scope>
</reference>
<evidence type="ECO:0000313" key="7">
    <source>
        <dbReference type="EnsemblPlants" id="OB02G21090.1"/>
    </source>
</evidence>
<keyword evidence="2" id="KW-0238">DNA-binding</keyword>
<dbReference type="eggNOG" id="ENOG502QT1Y">
    <property type="taxonomic scope" value="Eukaryota"/>
</dbReference>
<dbReference type="Proteomes" id="UP000006038">
    <property type="component" value="Unassembled WGS sequence"/>
</dbReference>
<keyword evidence="8" id="KW-1185">Reference proteome</keyword>
<keyword evidence="1" id="KW-0805">Transcription regulation</keyword>
<dbReference type="HOGENOM" id="CLU_520130_0_0_1"/>
<feature type="compositionally biased region" description="Polar residues" evidence="5">
    <location>
        <begin position="211"/>
        <end position="226"/>
    </location>
</feature>
<dbReference type="Gramene" id="OB02G21090.1">
    <property type="protein sequence ID" value="OB02G21090.1"/>
    <property type="gene ID" value="OB02G21090"/>
</dbReference>
<keyword evidence="3" id="KW-0804">Transcription</keyword>
<dbReference type="InterPro" id="IPR003441">
    <property type="entry name" value="NAC-dom"/>
</dbReference>
<evidence type="ECO:0000256" key="4">
    <source>
        <dbReference type="ARBA" id="ARBA00023242"/>
    </source>
</evidence>
<dbReference type="GO" id="GO:0003677">
    <property type="term" value="F:DNA binding"/>
    <property type="evidence" value="ECO:0007669"/>
    <property type="project" value="UniProtKB-KW"/>
</dbReference>
<dbReference type="PROSITE" id="PS51005">
    <property type="entry name" value="NAC"/>
    <property type="match status" value="1"/>
</dbReference>
<proteinExistence type="predicted"/>
<evidence type="ECO:0000259" key="6">
    <source>
        <dbReference type="PROSITE" id="PS51005"/>
    </source>
</evidence>
<evidence type="ECO:0000256" key="5">
    <source>
        <dbReference type="SAM" id="MobiDB-lite"/>
    </source>
</evidence>
<feature type="region of interest" description="Disordered" evidence="5">
    <location>
        <begin position="189"/>
        <end position="226"/>
    </location>
</feature>
<feature type="region of interest" description="Disordered" evidence="5">
    <location>
        <begin position="356"/>
        <end position="382"/>
    </location>
</feature>
<keyword evidence="4" id="KW-0539">Nucleus</keyword>
<feature type="compositionally biased region" description="Low complexity" evidence="5">
    <location>
        <begin position="359"/>
        <end position="369"/>
    </location>
</feature>
<dbReference type="EnsemblPlants" id="OB02G21090.1">
    <property type="protein sequence ID" value="OB02G21090.1"/>
    <property type="gene ID" value="OB02G21090"/>
</dbReference>
<dbReference type="PANTHER" id="PTHR31719">
    <property type="entry name" value="NAC TRANSCRIPTION FACTOR 56"/>
    <property type="match status" value="1"/>
</dbReference>
<name>J3LBU2_ORYBR</name>
<accession>J3LBU2</accession>
<dbReference type="PANTHER" id="PTHR31719:SF88">
    <property type="entry name" value="OS07G0272700 PROTEIN"/>
    <property type="match status" value="1"/>
</dbReference>
<dbReference type="InterPro" id="IPR036093">
    <property type="entry name" value="NAC_dom_sf"/>
</dbReference>
<feature type="domain" description="NAC" evidence="6">
    <location>
        <begin position="8"/>
        <end position="164"/>
    </location>
</feature>
<evidence type="ECO:0000256" key="1">
    <source>
        <dbReference type="ARBA" id="ARBA00023015"/>
    </source>
</evidence>
<protein>
    <recommendedName>
        <fullName evidence="6">NAC domain-containing protein</fullName>
    </recommendedName>
</protein>
<dbReference type="SUPFAM" id="SSF101941">
    <property type="entry name" value="NAC domain"/>
    <property type="match status" value="1"/>
</dbReference>
<dbReference type="OMA" id="TACHIAF"/>
<evidence type="ECO:0000256" key="3">
    <source>
        <dbReference type="ARBA" id="ARBA00023163"/>
    </source>
</evidence>
<dbReference type="Gene3D" id="2.170.150.80">
    <property type="entry name" value="NAC domain"/>
    <property type="match status" value="1"/>
</dbReference>
<evidence type="ECO:0000256" key="2">
    <source>
        <dbReference type="ARBA" id="ARBA00023125"/>
    </source>
</evidence>
<organism evidence="7">
    <name type="scientific">Oryza brachyantha</name>
    <name type="common">malo sina</name>
    <dbReference type="NCBI Taxonomy" id="4533"/>
    <lineage>
        <taxon>Eukaryota</taxon>
        <taxon>Viridiplantae</taxon>
        <taxon>Streptophyta</taxon>
        <taxon>Embryophyta</taxon>
        <taxon>Tracheophyta</taxon>
        <taxon>Spermatophyta</taxon>
        <taxon>Magnoliopsida</taxon>
        <taxon>Liliopsida</taxon>
        <taxon>Poales</taxon>
        <taxon>Poaceae</taxon>
        <taxon>BOP clade</taxon>
        <taxon>Oryzoideae</taxon>
        <taxon>Oryzeae</taxon>
        <taxon>Oryzinae</taxon>
        <taxon>Oryza</taxon>
    </lineage>
</organism>